<gene>
    <name evidence="7" type="ORF">ALAG00032_LOCUS14363</name>
</gene>
<evidence type="ECO:0000256" key="5">
    <source>
        <dbReference type="ARBA" id="ARBA00023306"/>
    </source>
</evidence>
<dbReference type="AlphaFoldDB" id="A0A7S3K5P6"/>
<dbReference type="GO" id="GO:0003688">
    <property type="term" value="F:DNA replication origin binding"/>
    <property type="evidence" value="ECO:0007669"/>
    <property type="project" value="TreeGrafter"/>
</dbReference>
<dbReference type="GO" id="GO:0003697">
    <property type="term" value="F:single-stranded DNA binding"/>
    <property type="evidence" value="ECO:0007669"/>
    <property type="project" value="TreeGrafter"/>
</dbReference>
<evidence type="ECO:0000256" key="1">
    <source>
        <dbReference type="ARBA" id="ARBA00004123"/>
    </source>
</evidence>
<evidence type="ECO:0000256" key="3">
    <source>
        <dbReference type="ARBA" id="ARBA00022705"/>
    </source>
</evidence>
<evidence type="ECO:0000256" key="4">
    <source>
        <dbReference type="ARBA" id="ARBA00023242"/>
    </source>
</evidence>
<accession>A0A7S3K5P6</accession>
<comment type="subcellular location">
    <subcellularLocation>
        <location evidence="1">Nucleus</location>
    </subcellularLocation>
</comment>
<proteinExistence type="inferred from homology"/>
<name>A0A7S3K5P6_9STRA</name>
<dbReference type="EMBL" id="HBIJ01022062">
    <property type="protein sequence ID" value="CAE0373562.1"/>
    <property type="molecule type" value="Transcribed_RNA"/>
</dbReference>
<reference evidence="7" key="1">
    <citation type="submission" date="2021-01" db="EMBL/GenBank/DDBJ databases">
        <authorList>
            <person name="Corre E."/>
            <person name="Pelletier E."/>
            <person name="Niang G."/>
            <person name="Scheremetjew M."/>
            <person name="Finn R."/>
            <person name="Kale V."/>
            <person name="Holt S."/>
            <person name="Cochrane G."/>
            <person name="Meng A."/>
            <person name="Brown T."/>
            <person name="Cohen L."/>
        </authorList>
    </citation>
    <scope>NUCLEOTIDE SEQUENCE</scope>
    <source>
        <strain evidence="7">CCMP1510</strain>
    </source>
</reference>
<dbReference type="PANTHER" id="PTHR10507:SF0">
    <property type="entry name" value="CELL DIVISION CONTROL PROTEIN 45 HOMOLOG"/>
    <property type="match status" value="1"/>
</dbReference>
<feature type="region of interest" description="Disordered" evidence="6">
    <location>
        <begin position="131"/>
        <end position="206"/>
    </location>
</feature>
<dbReference type="PANTHER" id="PTHR10507">
    <property type="entry name" value="CDC45-RELATED PROTEIN"/>
    <property type="match status" value="1"/>
</dbReference>
<keyword evidence="4" id="KW-0539">Nucleus</keyword>
<evidence type="ECO:0000313" key="7">
    <source>
        <dbReference type="EMBL" id="CAE0373562.1"/>
    </source>
</evidence>
<dbReference type="SUPFAM" id="SSF64182">
    <property type="entry name" value="DHH phosphoesterases"/>
    <property type="match status" value="1"/>
</dbReference>
<dbReference type="GO" id="GO:0031261">
    <property type="term" value="C:DNA replication preinitiation complex"/>
    <property type="evidence" value="ECO:0007669"/>
    <property type="project" value="TreeGrafter"/>
</dbReference>
<evidence type="ECO:0008006" key="8">
    <source>
        <dbReference type="Google" id="ProtNLM"/>
    </source>
</evidence>
<evidence type="ECO:0000256" key="2">
    <source>
        <dbReference type="ARBA" id="ARBA00010727"/>
    </source>
</evidence>
<dbReference type="GO" id="GO:0003682">
    <property type="term" value="F:chromatin binding"/>
    <property type="evidence" value="ECO:0007669"/>
    <property type="project" value="TreeGrafter"/>
</dbReference>
<feature type="compositionally biased region" description="Acidic residues" evidence="6">
    <location>
        <begin position="131"/>
        <end position="193"/>
    </location>
</feature>
<keyword evidence="3" id="KW-0235">DNA replication</keyword>
<protein>
    <recommendedName>
        <fullName evidence="8">CDC45-like protein</fullName>
    </recommendedName>
</protein>
<dbReference type="GO" id="GO:1902977">
    <property type="term" value="P:mitotic DNA replication preinitiation complex assembly"/>
    <property type="evidence" value="ECO:0007669"/>
    <property type="project" value="TreeGrafter"/>
</dbReference>
<keyword evidence="5" id="KW-0131">Cell cycle</keyword>
<comment type="similarity">
    <text evidence="2">Belongs to the CDC45 family.</text>
</comment>
<dbReference type="GO" id="GO:0000727">
    <property type="term" value="P:double-strand break repair via break-induced replication"/>
    <property type="evidence" value="ECO:0007669"/>
    <property type="project" value="TreeGrafter"/>
</dbReference>
<dbReference type="InterPro" id="IPR003874">
    <property type="entry name" value="CDC45"/>
</dbReference>
<dbReference type="GO" id="GO:0006270">
    <property type="term" value="P:DNA replication initiation"/>
    <property type="evidence" value="ECO:0007669"/>
    <property type="project" value="InterPro"/>
</dbReference>
<organism evidence="7">
    <name type="scientific">Aureoumbra lagunensis</name>
    <dbReference type="NCBI Taxonomy" id="44058"/>
    <lineage>
        <taxon>Eukaryota</taxon>
        <taxon>Sar</taxon>
        <taxon>Stramenopiles</taxon>
        <taxon>Ochrophyta</taxon>
        <taxon>Pelagophyceae</taxon>
        <taxon>Pelagomonadales</taxon>
        <taxon>Aureoumbra</taxon>
    </lineage>
</organism>
<dbReference type="Pfam" id="PF02724">
    <property type="entry name" value="CDC45"/>
    <property type="match status" value="1"/>
</dbReference>
<sequence>MLLGRERFEDVYTTILETAAEEAGSCSVVLFVAPDCDALCACRLLTTLLKQDNVVYKVLPVSGYSDIAEASQNLDASIRSVIMINCGAMINIGDLILSRQELESAQIYVLDHHRPIHIKNAHNDQVIILDSDGDAGEIPSDGDDGDSDESESDEEEEDSILEDEVQEDFDEEEEADDDNEIDADVGDSSENQDEEQRLHRRRRRRQEEAVARKEMRVAKAQRRERRRRIDKYYDATYDATPSSMLGFALCEILSRAGPTEVWLAALGLASVQEQWRISDTFYEAFVKYLARSLRQMEAPYLARAATIVSDINGNTEPGRIVYDGREPRFMLHRHLALFESMYYSNYVAARLSVWKKDGKQKLKELLARMGVSIDQSRQKVAFLPPSLRRALAQRLEEHGPRYGLDRPFRPSLGRLIDGCGDAVAATDAAACVSALLEAPAAHAAVNTEKLVTSAPRQVIERTAFVAGFWRAYDATLANDINTLAAGVDAAIDLQKAIVSTAVALIEKRDITTLKHFRYCYLHAAAGAASEAFTQAHALRKLAIFLFGIHKQNGKWTGDKERPILILAERHQTFLVIGVQPNIAVSNNFGQNFRLAVDHIKADYRADFFDTNFMEVRRHDVQRFIESLHYLLSR</sequence>
<dbReference type="InterPro" id="IPR038763">
    <property type="entry name" value="DHH_sf"/>
</dbReference>
<evidence type="ECO:0000256" key="6">
    <source>
        <dbReference type="SAM" id="MobiDB-lite"/>
    </source>
</evidence>